<protein>
    <submittedName>
        <fullName evidence="1">Uncharacterized protein</fullName>
    </submittedName>
</protein>
<proteinExistence type="predicted"/>
<dbReference type="Proteomes" id="UP001314170">
    <property type="component" value="Unassembled WGS sequence"/>
</dbReference>
<comment type="caution">
    <text evidence="1">The sequence shown here is derived from an EMBL/GenBank/DDBJ whole genome shotgun (WGS) entry which is preliminary data.</text>
</comment>
<accession>A0AAV1R0P1</accession>
<organism evidence="1 2">
    <name type="scientific">Dovyalis caffra</name>
    <dbReference type="NCBI Taxonomy" id="77055"/>
    <lineage>
        <taxon>Eukaryota</taxon>
        <taxon>Viridiplantae</taxon>
        <taxon>Streptophyta</taxon>
        <taxon>Embryophyta</taxon>
        <taxon>Tracheophyta</taxon>
        <taxon>Spermatophyta</taxon>
        <taxon>Magnoliopsida</taxon>
        <taxon>eudicotyledons</taxon>
        <taxon>Gunneridae</taxon>
        <taxon>Pentapetalae</taxon>
        <taxon>rosids</taxon>
        <taxon>fabids</taxon>
        <taxon>Malpighiales</taxon>
        <taxon>Salicaceae</taxon>
        <taxon>Flacourtieae</taxon>
        <taxon>Dovyalis</taxon>
    </lineage>
</organism>
<reference evidence="1 2" key="1">
    <citation type="submission" date="2024-01" db="EMBL/GenBank/DDBJ databases">
        <authorList>
            <person name="Waweru B."/>
        </authorList>
    </citation>
    <scope>NUCLEOTIDE SEQUENCE [LARGE SCALE GENOMIC DNA]</scope>
</reference>
<dbReference type="EMBL" id="CAWUPB010000850">
    <property type="protein sequence ID" value="CAK7325929.1"/>
    <property type="molecule type" value="Genomic_DNA"/>
</dbReference>
<evidence type="ECO:0000313" key="2">
    <source>
        <dbReference type="Proteomes" id="UP001314170"/>
    </source>
</evidence>
<gene>
    <name evidence="1" type="ORF">DCAF_LOCUS3622</name>
</gene>
<dbReference type="AlphaFoldDB" id="A0AAV1R0P1"/>
<name>A0AAV1R0P1_9ROSI</name>
<keyword evidence="2" id="KW-1185">Reference proteome</keyword>
<evidence type="ECO:0000313" key="1">
    <source>
        <dbReference type="EMBL" id="CAK7325929.1"/>
    </source>
</evidence>
<sequence length="87" mass="9904">MGGRCRVSQQNTSAHKGTNEIAIILKGETQLASAWQVDNDDDQDDAIRIQLHIHNCTYSCIFRYTRQLGVFANFHVNLFAKDDHDLL</sequence>